<accession>A0A2H0YT59</accession>
<feature type="domain" description="Methyltransferase type 11" evidence="1">
    <location>
        <begin position="2"/>
        <end position="82"/>
    </location>
</feature>
<dbReference type="InterPro" id="IPR013216">
    <property type="entry name" value="Methyltransf_11"/>
</dbReference>
<dbReference type="InterPro" id="IPR029063">
    <property type="entry name" value="SAM-dependent_MTases_sf"/>
</dbReference>
<dbReference type="AlphaFoldDB" id="A0A2H0YT59"/>
<evidence type="ECO:0000313" key="3">
    <source>
        <dbReference type="Proteomes" id="UP000228711"/>
    </source>
</evidence>
<dbReference type="Gene3D" id="3.40.50.150">
    <property type="entry name" value="Vaccinia Virus protein VP39"/>
    <property type="match status" value="1"/>
</dbReference>
<reference evidence="3" key="1">
    <citation type="submission" date="2017-09" db="EMBL/GenBank/DDBJ databases">
        <title>Depth-based differentiation of microbial function through sediment-hosted aquifers and enrichment of novel symbionts in the deep terrestrial subsurface.</title>
        <authorList>
            <person name="Probst A.J."/>
            <person name="Ladd B."/>
            <person name="Jarett J.K."/>
            <person name="Geller-Mcgrath D.E."/>
            <person name="Sieber C.M.K."/>
            <person name="Emerson J.B."/>
            <person name="Anantharaman K."/>
            <person name="Thomas B.C."/>
            <person name="Malmstrom R."/>
            <person name="Stieglmeier M."/>
            <person name="Klingl A."/>
            <person name="Woyke T."/>
            <person name="Ryan C.M."/>
            <person name="Banfield J.F."/>
        </authorList>
    </citation>
    <scope>NUCLEOTIDE SEQUENCE [LARGE SCALE GENOMIC DNA]</scope>
</reference>
<dbReference type="EMBL" id="PEXV01000065">
    <property type="protein sequence ID" value="PIS41684.1"/>
    <property type="molecule type" value="Genomic_DNA"/>
</dbReference>
<dbReference type="SUPFAM" id="SSF53335">
    <property type="entry name" value="S-adenosyl-L-methionine-dependent methyltransferases"/>
    <property type="match status" value="1"/>
</dbReference>
<dbReference type="GO" id="GO:0008757">
    <property type="term" value="F:S-adenosylmethionine-dependent methyltransferase activity"/>
    <property type="evidence" value="ECO:0007669"/>
    <property type="project" value="InterPro"/>
</dbReference>
<proteinExistence type="predicted"/>
<protein>
    <recommendedName>
        <fullName evidence="1">Methyltransferase type 11 domain-containing protein</fullName>
    </recommendedName>
</protein>
<dbReference type="CDD" id="cd02440">
    <property type="entry name" value="AdoMet_MTases"/>
    <property type="match status" value="1"/>
</dbReference>
<comment type="caution">
    <text evidence="2">The sequence shown here is derived from an EMBL/GenBank/DDBJ whole genome shotgun (WGS) entry which is preliminary data.</text>
</comment>
<gene>
    <name evidence="2" type="ORF">COT25_01770</name>
</gene>
<evidence type="ECO:0000259" key="1">
    <source>
        <dbReference type="Pfam" id="PF08241"/>
    </source>
</evidence>
<organism evidence="2 3">
    <name type="scientific">Candidatus Kerfeldbacteria bacterium CG08_land_8_20_14_0_20_42_7</name>
    <dbReference type="NCBI Taxonomy" id="2014245"/>
    <lineage>
        <taxon>Bacteria</taxon>
        <taxon>Candidatus Kerfeldiibacteriota</taxon>
    </lineage>
</organism>
<evidence type="ECO:0000313" key="2">
    <source>
        <dbReference type="EMBL" id="PIS41684.1"/>
    </source>
</evidence>
<dbReference type="Pfam" id="PF08241">
    <property type="entry name" value="Methyltransf_11"/>
    <property type="match status" value="1"/>
</dbReference>
<name>A0A2H0YT59_9BACT</name>
<sequence length="161" mass="18978">MLDIGCGLGYQALDIQRQSGARVTGIDVIYYLDSDFSCKIFDGIHIPYSDKFFNVSYLSYVLHHAVKPMKLLAEALRVSRKRVLIIEDTPRNFFDRTLDAYHGWSFNKFYGLQHASAFRTRKEWEQIFEKSRVKSFQAIPFGRFNREIYFPISRTLFIIDR</sequence>
<dbReference type="Proteomes" id="UP000228711">
    <property type="component" value="Unassembled WGS sequence"/>
</dbReference>